<evidence type="ECO:0000313" key="2">
    <source>
        <dbReference type="Proteomes" id="UP001500403"/>
    </source>
</evidence>
<evidence type="ECO:0000313" key="1">
    <source>
        <dbReference type="EMBL" id="GAA2937906.1"/>
    </source>
</evidence>
<organism evidence="1 2">
    <name type="scientific">Streptomyces enissocaesilis</name>
    <dbReference type="NCBI Taxonomy" id="332589"/>
    <lineage>
        <taxon>Bacteria</taxon>
        <taxon>Bacillati</taxon>
        <taxon>Actinomycetota</taxon>
        <taxon>Actinomycetes</taxon>
        <taxon>Kitasatosporales</taxon>
        <taxon>Streptomycetaceae</taxon>
        <taxon>Streptomyces</taxon>
        <taxon>Streptomyces rochei group</taxon>
    </lineage>
</organism>
<protein>
    <recommendedName>
        <fullName evidence="3">Transposase</fullName>
    </recommendedName>
</protein>
<comment type="caution">
    <text evidence="1">The sequence shown here is derived from an EMBL/GenBank/DDBJ whole genome shotgun (WGS) entry which is preliminary data.</text>
</comment>
<name>A0ABN3X584_9ACTN</name>
<sequence length="206" mass="22487">MAPAGLVSAVPFFGPNAWARSGREPAVARVQETTRPGNPAASIAGLLGARRNTICEYVQRREAAGASSWKPRLFSGLPDLLRRRSSPLVELERSGMSLGRLMAEAAPYDRYRGHVHRSERRTNAGHRAPAGCRIGGPVNPLLPCRGPVHLPPLLKILGDEENRRPVCPSGLHPRGHRFLRGIRGREFVVGVTTLREVQEHPPALFG</sequence>
<dbReference type="Proteomes" id="UP001500403">
    <property type="component" value="Unassembled WGS sequence"/>
</dbReference>
<proteinExistence type="predicted"/>
<accession>A0ABN3X584</accession>
<evidence type="ECO:0008006" key="3">
    <source>
        <dbReference type="Google" id="ProtNLM"/>
    </source>
</evidence>
<dbReference type="EMBL" id="BAAAUD010000021">
    <property type="protein sequence ID" value="GAA2937906.1"/>
    <property type="molecule type" value="Genomic_DNA"/>
</dbReference>
<gene>
    <name evidence="1" type="ORF">GCM10010446_24070</name>
</gene>
<reference evidence="1 2" key="1">
    <citation type="journal article" date="2019" name="Int. J. Syst. Evol. Microbiol.">
        <title>The Global Catalogue of Microorganisms (GCM) 10K type strain sequencing project: providing services to taxonomists for standard genome sequencing and annotation.</title>
        <authorList>
            <consortium name="The Broad Institute Genomics Platform"/>
            <consortium name="The Broad Institute Genome Sequencing Center for Infectious Disease"/>
            <person name="Wu L."/>
            <person name="Ma J."/>
        </authorList>
    </citation>
    <scope>NUCLEOTIDE SEQUENCE [LARGE SCALE GENOMIC DNA]</scope>
    <source>
        <strain evidence="1 2">JCM 9088</strain>
    </source>
</reference>
<keyword evidence="2" id="KW-1185">Reference proteome</keyword>